<name>A0A1M4VEA2_9FIRM</name>
<proteinExistence type="predicted"/>
<dbReference type="Gene3D" id="3.30.457.10">
    <property type="entry name" value="Copper amine oxidase-like, N-terminal domain"/>
    <property type="match status" value="1"/>
</dbReference>
<dbReference type="RefSeq" id="WP_073236370.1">
    <property type="nucleotide sequence ID" value="NZ_FQUY01000004.1"/>
</dbReference>
<organism evidence="4 5">
    <name type="scientific">Desulforamulus putei DSM 12395</name>
    <dbReference type="NCBI Taxonomy" id="1121429"/>
    <lineage>
        <taxon>Bacteria</taxon>
        <taxon>Bacillati</taxon>
        <taxon>Bacillota</taxon>
        <taxon>Clostridia</taxon>
        <taxon>Eubacteriales</taxon>
        <taxon>Peptococcaceae</taxon>
        <taxon>Desulforamulus</taxon>
    </lineage>
</organism>
<sequence length="481" mass="51296">MKLGKWPLLLCFCLSILWVFPAWAAEQVAPGVRQWSFERTNWEGKAIKGYVLEVDPKQKNTEIRAVMGNEILGSKETLSSMAERTGAVAAVNGGFFDTVTGMPVGNVFIDGKAEYVSDILRTSFGFTYGGDVKIGYLAPKIKMEAPGVGQLAVKGINIPAVSDGLVLYSRAWGKAVPAGTQLLLKPAEGGAFQVEPVSGSAQIPAGGYILSGWGNSINQLMSLPTGARVKVITELPQDWSNLRHVLSAGPLLVEGGLPVDQAVNEGLWGTVLKPAPRTALGVTAQGKVLLVVVDGRQDGSAGLTLEELSYLMMDLGAVRAVALDGGGSSEMWVKGKIVNNPSDKKERPLGNGLMIIQQMPVYIDHQRLYLDVAPVIDQGRTLVPMRKIFERLGAEIGWDEGTKTVTAVKGDLEIKLTAGKTTVLVNGKKVKLDVPAKVINGRTLVPMRFVGETLGAKVNYVTSPMQAVYIESAEGGSGNAR</sequence>
<reference evidence="5" key="1">
    <citation type="submission" date="2016-11" db="EMBL/GenBank/DDBJ databases">
        <authorList>
            <person name="Varghese N."/>
            <person name="Submissions S."/>
        </authorList>
    </citation>
    <scope>NUCLEOTIDE SEQUENCE [LARGE SCALE GENOMIC DNA]</scope>
    <source>
        <strain evidence="5">DSM 12395</strain>
    </source>
</reference>
<evidence type="ECO:0000256" key="1">
    <source>
        <dbReference type="SAM" id="SignalP"/>
    </source>
</evidence>
<keyword evidence="5" id="KW-1185">Reference proteome</keyword>
<dbReference type="STRING" id="1121429.SAMN02745133_00901"/>
<dbReference type="InterPro" id="IPR018711">
    <property type="entry name" value="NAGPA"/>
</dbReference>
<dbReference type="OrthoDB" id="9809781at2"/>
<feature type="domain" description="Phosphodiester glycosidase" evidence="3">
    <location>
        <begin position="201"/>
        <end position="355"/>
    </location>
</feature>
<dbReference type="Pfam" id="PF09992">
    <property type="entry name" value="NAGPA"/>
    <property type="match status" value="1"/>
</dbReference>
<dbReference type="PANTHER" id="PTHR40446">
    <property type="entry name" value="N-ACETYLGLUCOSAMINE-1-PHOSPHODIESTER ALPHA-N-ACETYLGLUCOSAMINIDASE"/>
    <property type="match status" value="1"/>
</dbReference>
<dbReference type="AlphaFoldDB" id="A0A1M4VEA2"/>
<evidence type="ECO:0000259" key="2">
    <source>
        <dbReference type="Pfam" id="PF07833"/>
    </source>
</evidence>
<dbReference type="Pfam" id="PF07833">
    <property type="entry name" value="Cu_amine_oxidN1"/>
    <property type="match status" value="1"/>
</dbReference>
<dbReference type="InterPro" id="IPR012854">
    <property type="entry name" value="Cu_amine_oxidase-like_N"/>
</dbReference>
<feature type="domain" description="Copper amine oxidase-like N-terminal" evidence="2">
    <location>
        <begin position="363"/>
        <end position="461"/>
    </location>
</feature>
<dbReference type="EMBL" id="FQUY01000004">
    <property type="protein sequence ID" value="SHE67319.1"/>
    <property type="molecule type" value="Genomic_DNA"/>
</dbReference>
<dbReference type="Proteomes" id="UP000184148">
    <property type="component" value="Unassembled WGS sequence"/>
</dbReference>
<feature type="signal peptide" evidence="1">
    <location>
        <begin position="1"/>
        <end position="24"/>
    </location>
</feature>
<gene>
    <name evidence="4" type="ORF">SAMN02745133_00901</name>
</gene>
<keyword evidence="1" id="KW-0732">Signal</keyword>
<evidence type="ECO:0000313" key="4">
    <source>
        <dbReference type="EMBL" id="SHE67319.1"/>
    </source>
</evidence>
<accession>A0A1M4VEA2</accession>
<dbReference type="PANTHER" id="PTHR40446:SF2">
    <property type="entry name" value="N-ACETYLGLUCOSAMINE-1-PHOSPHODIESTER ALPHA-N-ACETYLGLUCOSAMINIDASE"/>
    <property type="match status" value="1"/>
</dbReference>
<dbReference type="SUPFAM" id="SSF55383">
    <property type="entry name" value="Copper amine oxidase, domain N"/>
    <property type="match status" value="1"/>
</dbReference>
<protein>
    <submittedName>
        <fullName evidence="4">Copper amine oxidase N-terminal domain-containing protein</fullName>
    </submittedName>
</protein>
<evidence type="ECO:0000313" key="5">
    <source>
        <dbReference type="Proteomes" id="UP000184148"/>
    </source>
</evidence>
<feature type="chain" id="PRO_5013245692" evidence="1">
    <location>
        <begin position="25"/>
        <end position="481"/>
    </location>
</feature>
<dbReference type="InterPro" id="IPR036582">
    <property type="entry name" value="Mao_N_sf"/>
</dbReference>
<evidence type="ECO:0000259" key="3">
    <source>
        <dbReference type="Pfam" id="PF09992"/>
    </source>
</evidence>